<name>A0A9P5PFE7_9AGAR</name>
<feature type="region of interest" description="Disordered" evidence="1">
    <location>
        <begin position="1"/>
        <end position="25"/>
    </location>
</feature>
<dbReference type="AlphaFoldDB" id="A0A9P5PFE7"/>
<protein>
    <submittedName>
        <fullName evidence="2">Uncharacterized protein</fullName>
    </submittedName>
</protein>
<keyword evidence="3" id="KW-1185">Reference proteome</keyword>
<dbReference type="Proteomes" id="UP000772434">
    <property type="component" value="Unassembled WGS sequence"/>
</dbReference>
<evidence type="ECO:0000313" key="2">
    <source>
        <dbReference type="EMBL" id="KAF9064266.1"/>
    </source>
</evidence>
<reference evidence="2" key="1">
    <citation type="submission" date="2020-11" db="EMBL/GenBank/DDBJ databases">
        <authorList>
            <consortium name="DOE Joint Genome Institute"/>
            <person name="Ahrendt S."/>
            <person name="Riley R."/>
            <person name="Andreopoulos W."/>
            <person name="Labutti K."/>
            <person name="Pangilinan J."/>
            <person name="Ruiz-Duenas F.J."/>
            <person name="Barrasa J.M."/>
            <person name="Sanchez-Garcia M."/>
            <person name="Camarero S."/>
            <person name="Miyauchi S."/>
            <person name="Serrano A."/>
            <person name="Linde D."/>
            <person name="Babiker R."/>
            <person name="Drula E."/>
            <person name="Ayuso-Fernandez I."/>
            <person name="Pacheco R."/>
            <person name="Padilla G."/>
            <person name="Ferreira P."/>
            <person name="Barriuso J."/>
            <person name="Kellner H."/>
            <person name="Castanera R."/>
            <person name="Alfaro M."/>
            <person name="Ramirez L."/>
            <person name="Pisabarro A.G."/>
            <person name="Kuo A."/>
            <person name="Tritt A."/>
            <person name="Lipzen A."/>
            <person name="He G."/>
            <person name="Yan M."/>
            <person name="Ng V."/>
            <person name="Cullen D."/>
            <person name="Martin F."/>
            <person name="Rosso M.-N."/>
            <person name="Henrissat B."/>
            <person name="Hibbett D."/>
            <person name="Martinez A.T."/>
            <person name="Grigoriev I.V."/>
        </authorList>
    </citation>
    <scope>NUCLEOTIDE SEQUENCE</scope>
    <source>
        <strain evidence="2">AH 40177</strain>
    </source>
</reference>
<feature type="compositionally biased region" description="Polar residues" evidence="1">
    <location>
        <begin position="1"/>
        <end position="20"/>
    </location>
</feature>
<evidence type="ECO:0000313" key="3">
    <source>
        <dbReference type="Proteomes" id="UP000772434"/>
    </source>
</evidence>
<proteinExistence type="predicted"/>
<sequence>MEPTTQRLNQTGEQARTQSGFDGLEKGASARGKKCLLVHLDDEGNFSLLIDLFYRNLVFILDTILRRLPCVQKLLAFNSVDGTFLPHPQKFGVLPRRYIYISASFTPRTANIAKADTRNFQRYELPGFGSGYEALNSKGNKRANKINTEACWMPDRRSFRNRELSTRQSYLRENKLWSSSARHLGLADGALTSLDNLITSRADLNIYDTLMYRNAIKAFADKRTPRRYRLPSHGARIVGQTQKVSAGESGRRGKLVAYSSIDKSLHHPAQFAVATDDPLESSTLLFLFRNLRLSIQSPAYVYPPQSKRRCRFMPDRRCHDHLGLAERVYDSIVYDGPPKHHLSLLIF</sequence>
<dbReference type="EMBL" id="JADNRY010000127">
    <property type="protein sequence ID" value="KAF9064266.1"/>
    <property type="molecule type" value="Genomic_DNA"/>
</dbReference>
<accession>A0A9P5PFE7</accession>
<organism evidence="2 3">
    <name type="scientific">Rhodocollybia butyracea</name>
    <dbReference type="NCBI Taxonomy" id="206335"/>
    <lineage>
        <taxon>Eukaryota</taxon>
        <taxon>Fungi</taxon>
        <taxon>Dikarya</taxon>
        <taxon>Basidiomycota</taxon>
        <taxon>Agaricomycotina</taxon>
        <taxon>Agaricomycetes</taxon>
        <taxon>Agaricomycetidae</taxon>
        <taxon>Agaricales</taxon>
        <taxon>Marasmiineae</taxon>
        <taxon>Omphalotaceae</taxon>
        <taxon>Rhodocollybia</taxon>
    </lineage>
</organism>
<gene>
    <name evidence="2" type="ORF">BDP27DRAFT_1426021</name>
</gene>
<comment type="caution">
    <text evidence="2">The sequence shown here is derived from an EMBL/GenBank/DDBJ whole genome shotgun (WGS) entry which is preliminary data.</text>
</comment>
<evidence type="ECO:0000256" key="1">
    <source>
        <dbReference type="SAM" id="MobiDB-lite"/>
    </source>
</evidence>